<dbReference type="GO" id="GO:0006289">
    <property type="term" value="P:nucleotide-excision repair"/>
    <property type="evidence" value="ECO:0007669"/>
    <property type="project" value="InterPro"/>
</dbReference>
<gene>
    <name evidence="10" type="ORF">BN1708_004987</name>
</gene>
<dbReference type="Proteomes" id="UP000044602">
    <property type="component" value="Unassembled WGS sequence"/>
</dbReference>
<evidence type="ECO:0000256" key="4">
    <source>
        <dbReference type="ARBA" id="ARBA00023204"/>
    </source>
</evidence>
<feature type="region of interest" description="Disordered" evidence="6">
    <location>
        <begin position="1"/>
        <end position="83"/>
    </location>
</feature>
<dbReference type="InterPro" id="IPR018325">
    <property type="entry name" value="Rad4/PNGase_transGLS-fold"/>
</dbReference>
<organism evidence="10 11">
    <name type="scientific">Verticillium longisporum</name>
    <name type="common">Verticillium dahliae var. longisporum</name>
    <dbReference type="NCBI Taxonomy" id="100787"/>
    <lineage>
        <taxon>Eukaryota</taxon>
        <taxon>Fungi</taxon>
        <taxon>Dikarya</taxon>
        <taxon>Ascomycota</taxon>
        <taxon>Pezizomycotina</taxon>
        <taxon>Sordariomycetes</taxon>
        <taxon>Hypocreomycetidae</taxon>
        <taxon>Glomerellales</taxon>
        <taxon>Plectosphaerellaceae</taxon>
        <taxon>Verticillium</taxon>
    </lineage>
</organism>
<dbReference type="GO" id="GO:0071942">
    <property type="term" value="C:XPC complex"/>
    <property type="evidence" value="ECO:0007669"/>
    <property type="project" value="TreeGrafter"/>
</dbReference>
<dbReference type="InterPro" id="IPR042488">
    <property type="entry name" value="Rad4_BHD3_sf"/>
</dbReference>
<dbReference type="Gene3D" id="2.20.20.110">
    <property type="entry name" value="Rad4, beta-hairpin domain BHD1"/>
    <property type="match status" value="1"/>
</dbReference>
<dbReference type="Pfam" id="PF10404">
    <property type="entry name" value="BHD_2"/>
    <property type="match status" value="1"/>
</dbReference>
<feature type="domain" description="Rad4 beta-hairpin" evidence="8">
    <location>
        <begin position="564"/>
        <end position="627"/>
    </location>
</feature>
<dbReference type="GO" id="GO:0000111">
    <property type="term" value="C:nucleotide-excision repair factor 2 complex"/>
    <property type="evidence" value="ECO:0007669"/>
    <property type="project" value="TreeGrafter"/>
</dbReference>
<evidence type="ECO:0000256" key="6">
    <source>
        <dbReference type="SAM" id="MobiDB-lite"/>
    </source>
</evidence>
<dbReference type="Pfam" id="PF10403">
    <property type="entry name" value="BHD_1"/>
    <property type="match status" value="1"/>
</dbReference>
<dbReference type="GO" id="GO:0005737">
    <property type="term" value="C:cytoplasm"/>
    <property type="evidence" value="ECO:0007669"/>
    <property type="project" value="TreeGrafter"/>
</dbReference>
<dbReference type="Pfam" id="PF10405">
    <property type="entry name" value="BHD_3"/>
    <property type="match status" value="1"/>
</dbReference>
<name>A0A0G4M5J2_VERLO</name>
<evidence type="ECO:0000256" key="3">
    <source>
        <dbReference type="ARBA" id="ARBA00022763"/>
    </source>
</evidence>
<feature type="region of interest" description="Disordered" evidence="6">
    <location>
        <begin position="800"/>
        <end position="842"/>
    </location>
</feature>
<dbReference type="InterPro" id="IPR018326">
    <property type="entry name" value="Rad4_beta-hairpin_dom1"/>
</dbReference>
<dbReference type="SMART" id="SM01032">
    <property type="entry name" value="BHD_3"/>
    <property type="match status" value="1"/>
</dbReference>
<evidence type="ECO:0000256" key="2">
    <source>
        <dbReference type="ARBA" id="ARBA00009525"/>
    </source>
</evidence>
<dbReference type="GO" id="GO:0006298">
    <property type="term" value="P:mismatch repair"/>
    <property type="evidence" value="ECO:0007669"/>
    <property type="project" value="TreeGrafter"/>
</dbReference>
<feature type="domain" description="Rad4 beta-hairpin" evidence="9">
    <location>
        <begin position="634"/>
        <end position="713"/>
    </location>
</feature>
<feature type="compositionally biased region" description="Acidic residues" evidence="6">
    <location>
        <begin position="70"/>
        <end position="83"/>
    </location>
</feature>
<dbReference type="SMART" id="SM01031">
    <property type="entry name" value="BHD_2"/>
    <property type="match status" value="1"/>
</dbReference>
<dbReference type="PANTHER" id="PTHR12135:SF0">
    <property type="entry name" value="DNA REPAIR PROTEIN COMPLEMENTING XP-C CELLS"/>
    <property type="match status" value="1"/>
</dbReference>
<sequence length="842" mass="93415">MAGRKRKAPSRSKTSQSDLPDVYQDLLAEAGAGPSTQPHAEESPRKRRRPGERPSTPAAAPKPLKTEQVSEGDDSDDELEFEDVPIPAPNLQTMYLDTDEEDEDDEMIFEDVPIVPMQTSPIVAAPRADLELNLTAHRAVAPKAPERRKPMTEAERDLRIHAHKSHLLCLLIHTARRNRWCNDSEVQNSLRPLLSKKVASLLKPRPNLSQFGQTESLKDGLEQIGRTFKAKYQVTERGLRRCLWAEAPEHLEKYEPPDDMDSCIGRDDFQTAARTLEGSRDTGAQLLCALLRSAGVQARLVASFQPLGFTAGGPTLPKPQTVKMTTSKAKAEEMQRLAKAKQEVAPSPAIPSARRRLGHPNATAYRVPTMTAAPSTSRPVKIHKPLRESPYPVYWVEVLDVAHQRWQPVDPLVTDTLWKPAKLEPPASDRDNNLTYVLAFESDGTAKDVTRRYAKGYAAKTRKLRIETAEADGAHWWAKALKVFARRRPTDVDHIEASELEATASREPMPRNVADFKDHPIYALERHLRRHEVLKADAQPAGTVSAGSRAPLETIYRRRDVRIARSRDKWYRMGRDVKAMEMPVKFLTRRINTKPGEYVDDGYGGDVRDAEGTPVFTEEQTEEYRPPPVVRGRVPRNKFGNIDLYVPSMVPKGGVWIADDSEDGPSSARAAFILGIDYAPALAGFLFKGRQGTAVLNGVVVAEEYEEAMRAVKAGLSDVEAQQQQDRRATAALRMWKRFLVVLRIHERVYAGVSAEERAADEAGRGLVADGEEEGHGSGPATEAELEDEVLDEEALEALDEVDADEEAASETTEEITMADEDFGGGGFMTEGDDLGGGFMVD</sequence>
<evidence type="ECO:0008006" key="12">
    <source>
        <dbReference type="Google" id="ProtNLM"/>
    </source>
</evidence>
<evidence type="ECO:0000259" key="9">
    <source>
        <dbReference type="SMART" id="SM01032"/>
    </source>
</evidence>
<keyword evidence="11" id="KW-1185">Reference proteome</keyword>
<evidence type="ECO:0000259" key="8">
    <source>
        <dbReference type="SMART" id="SM01031"/>
    </source>
</evidence>
<evidence type="ECO:0000256" key="5">
    <source>
        <dbReference type="ARBA" id="ARBA00023242"/>
    </source>
</evidence>
<dbReference type="SUPFAM" id="SSF54001">
    <property type="entry name" value="Cysteine proteinases"/>
    <property type="match status" value="1"/>
</dbReference>
<protein>
    <recommendedName>
        <fullName evidence="12">Rad4 beta-hairpin domain-containing protein</fullName>
    </recommendedName>
</protein>
<keyword evidence="3" id="KW-0227">DNA damage</keyword>
<reference evidence="10 11" key="1">
    <citation type="submission" date="2015-05" db="EMBL/GenBank/DDBJ databases">
        <authorList>
            <person name="Wang D.B."/>
            <person name="Wang M."/>
        </authorList>
    </citation>
    <scope>NUCLEOTIDE SEQUENCE [LARGE SCALE GENOMIC DNA]</scope>
    <source>
        <strain evidence="10">VL1</strain>
    </source>
</reference>
<dbReference type="GO" id="GO:0003684">
    <property type="term" value="F:damaged DNA binding"/>
    <property type="evidence" value="ECO:0007669"/>
    <property type="project" value="InterPro"/>
</dbReference>
<keyword evidence="4" id="KW-0234">DNA repair</keyword>
<dbReference type="EMBL" id="CVQH01021195">
    <property type="protein sequence ID" value="CRK29534.1"/>
    <property type="molecule type" value="Genomic_DNA"/>
</dbReference>
<feature type="region of interest" description="Disordered" evidence="6">
    <location>
        <begin position="769"/>
        <end position="788"/>
    </location>
</feature>
<dbReference type="SMART" id="SM01030">
    <property type="entry name" value="BHD_1"/>
    <property type="match status" value="1"/>
</dbReference>
<dbReference type="InterPro" id="IPR038765">
    <property type="entry name" value="Papain-like_cys_pep_sf"/>
</dbReference>
<feature type="compositionally biased region" description="Acidic residues" evidence="6">
    <location>
        <begin position="800"/>
        <end position="823"/>
    </location>
</feature>
<dbReference type="InterPro" id="IPR018327">
    <property type="entry name" value="BHD_2"/>
</dbReference>
<dbReference type="GO" id="GO:0003697">
    <property type="term" value="F:single-stranded DNA binding"/>
    <property type="evidence" value="ECO:0007669"/>
    <property type="project" value="TreeGrafter"/>
</dbReference>
<comment type="similarity">
    <text evidence="2">Belongs to the XPC family.</text>
</comment>
<feature type="domain" description="Rad4 beta-hairpin" evidence="7">
    <location>
        <begin position="505"/>
        <end position="562"/>
    </location>
</feature>
<dbReference type="InterPro" id="IPR018328">
    <property type="entry name" value="Rad4_beta-hairpin_dom3"/>
</dbReference>
<keyword evidence="5" id="KW-0539">Nucleus</keyword>
<feature type="compositionally biased region" description="Gly residues" evidence="6">
    <location>
        <begin position="824"/>
        <end position="842"/>
    </location>
</feature>
<comment type="subcellular location">
    <subcellularLocation>
        <location evidence="1">Nucleus</location>
    </subcellularLocation>
</comment>
<dbReference type="Gene3D" id="3.90.260.10">
    <property type="entry name" value="Transglutaminase-like"/>
    <property type="match status" value="1"/>
</dbReference>
<dbReference type="PANTHER" id="PTHR12135">
    <property type="entry name" value="DNA REPAIR PROTEIN XP-C / RAD4"/>
    <property type="match status" value="1"/>
</dbReference>
<dbReference type="Pfam" id="PF03835">
    <property type="entry name" value="Rad4"/>
    <property type="match status" value="1"/>
</dbReference>
<evidence type="ECO:0000259" key="7">
    <source>
        <dbReference type="SMART" id="SM01030"/>
    </source>
</evidence>
<evidence type="ECO:0000313" key="10">
    <source>
        <dbReference type="EMBL" id="CRK29534.1"/>
    </source>
</evidence>
<dbReference type="Gene3D" id="3.30.70.2460">
    <property type="entry name" value="Rad4, beta-hairpin domain BHD3"/>
    <property type="match status" value="1"/>
</dbReference>
<evidence type="ECO:0000256" key="1">
    <source>
        <dbReference type="ARBA" id="ARBA00004123"/>
    </source>
</evidence>
<dbReference type="InterPro" id="IPR036985">
    <property type="entry name" value="Transglutaminase-like_sf"/>
</dbReference>
<proteinExistence type="inferred from homology"/>
<evidence type="ECO:0000313" key="11">
    <source>
        <dbReference type="Proteomes" id="UP000044602"/>
    </source>
</evidence>
<accession>A0A0G4M5J2</accession>
<feature type="compositionally biased region" description="Basic residues" evidence="6">
    <location>
        <begin position="1"/>
        <end position="10"/>
    </location>
</feature>
<dbReference type="STRING" id="100787.A0A0G4M5J2"/>
<dbReference type="InterPro" id="IPR004583">
    <property type="entry name" value="DNA_repair_Rad4"/>
</dbReference>
<dbReference type="AlphaFoldDB" id="A0A0G4M5J2"/>